<evidence type="ECO:0000256" key="3">
    <source>
        <dbReference type="ARBA" id="ARBA00022833"/>
    </source>
</evidence>
<name>A0A1A9F2Z2_9GAMM</name>
<dbReference type="AlphaFoldDB" id="A0A1A9F2Z2"/>
<comment type="similarity">
    <text evidence="1">Belongs to the Gfa family.</text>
</comment>
<evidence type="ECO:0000313" key="6">
    <source>
        <dbReference type="EMBL" id="ANG64231.1"/>
    </source>
</evidence>
<dbReference type="GO" id="GO:0046872">
    <property type="term" value="F:metal ion binding"/>
    <property type="evidence" value="ECO:0007669"/>
    <property type="project" value="UniProtKB-KW"/>
</dbReference>
<proteinExistence type="inferred from homology"/>
<dbReference type="OrthoDB" id="9786619at2"/>
<evidence type="ECO:0000313" key="7">
    <source>
        <dbReference type="Proteomes" id="UP000078070"/>
    </source>
</evidence>
<dbReference type="KEGG" id="mars:A8C75_18290"/>
<keyword evidence="7" id="KW-1185">Reference proteome</keyword>
<dbReference type="Gene3D" id="3.90.1590.10">
    <property type="entry name" value="glutathione-dependent formaldehyde- activating enzyme (gfa)"/>
    <property type="match status" value="1"/>
</dbReference>
<evidence type="ECO:0000259" key="5">
    <source>
        <dbReference type="PROSITE" id="PS51891"/>
    </source>
</evidence>
<reference evidence="6 7" key="2">
    <citation type="journal article" date="2018" name="Int. J. Syst. Evol. Microbiol.">
        <title>Marinobacterium aestuarii sp. nov., a benzene-degrading marine bacterium isolated from estuary sediment.</title>
        <authorList>
            <person name="Bae S.S."/>
            <person name="Jung J."/>
            <person name="Chung D."/>
            <person name="Baek K."/>
        </authorList>
    </citation>
    <scope>NUCLEOTIDE SEQUENCE [LARGE SCALE GENOMIC DNA]</scope>
    <source>
        <strain evidence="6 7">ST58-10</strain>
    </source>
</reference>
<protein>
    <recommendedName>
        <fullName evidence="5">CENP-V/GFA domain-containing protein</fullName>
    </recommendedName>
</protein>
<evidence type="ECO:0000256" key="1">
    <source>
        <dbReference type="ARBA" id="ARBA00005495"/>
    </source>
</evidence>
<dbReference type="Pfam" id="PF04828">
    <property type="entry name" value="GFA"/>
    <property type="match status" value="1"/>
</dbReference>
<keyword evidence="3" id="KW-0862">Zinc</keyword>
<reference evidence="7" key="1">
    <citation type="submission" date="2016-05" db="EMBL/GenBank/DDBJ databases">
        <authorList>
            <person name="Baek K."/>
            <person name="Yang S.-J."/>
        </authorList>
    </citation>
    <scope>NUCLEOTIDE SEQUENCE [LARGE SCALE GENOMIC DNA]</scope>
    <source>
        <strain evidence="7">ST58-10</strain>
    </source>
</reference>
<keyword evidence="4" id="KW-0456">Lyase</keyword>
<dbReference type="InterPro" id="IPR011057">
    <property type="entry name" value="Mss4-like_sf"/>
</dbReference>
<dbReference type="EMBL" id="CP015839">
    <property type="protein sequence ID" value="ANG64231.1"/>
    <property type="molecule type" value="Genomic_DNA"/>
</dbReference>
<dbReference type="SUPFAM" id="SSF51316">
    <property type="entry name" value="Mss4-like"/>
    <property type="match status" value="1"/>
</dbReference>
<keyword evidence="2" id="KW-0479">Metal-binding</keyword>
<dbReference type="PANTHER" id="PTHR33337">
    <property type="entry name" value="GFA DOMAIN-CONTAINING PROTEIN"/>
    <property type="match status" value="1"/>
</dbReference>
<dbReference type="PROSITE" id="PS51891">
    <property type="entry name" value="CENP_V_GFA"/>
    <property type="match status" value="1"/>
</dbReference>
<feature type="domain" description="CENP-V/GFA" evidence="5">
    <location>
        <begin position="5"/>
        <end position="122"/>
    </location>
</feature>
<gene>
    <name evidence="6" type="ORF">A8C75_18290</name>
</gene>
<sequence>MSSVKQGRCLCGAVRYRIDGPFRRFLMCHCSRCRHATGSSHASNLFCKPDQLQWLDGTEQVQHFRLNEAERFARSFCRTCGAPVPHVSADGRYVLVPAGSLDDEPGIMPEAHIFCASRAAWDTSTETLPQFDDYPN</sequence>
<organism evidence="6 7">
    <name type="scientific">Marinobacterium aestuarii</name>
    <dbReference type="NCBI Taxonomy" id="1821621"/>
    <lineage>
        <taxon>Bacteria</taxon>
        <taxon>Pseudomonadati</taxon>
        <taxon>Pseudomonadota</taxon>
        <taxon>Gammaproteobacteria</taxon>
        <taxon>Oceanospirillales</taxon>
        <taxon>Oceanospirillaceae</taxon>
        <taxon>Marinobacterium</taxon>
    </lineage>
</organism>
<dbReference type="STRING" id="1821621.A8C75_18290"/>
<dbReference type="Proteomes" id="UP000078070">
    <property type="component" value="Chromosome"/>
</dbReference>
<dbReference type="PANTHER" id="PTHR33337:SF40">
    <property type="entry name" value="CENP-V_GFA DOMAIN-CONTAINING PROTEIN-RELATED"/>
    <property type="match status" value="1"/>
</dbReference>
<dbReference type="GO" id="GO:0016846">
    <property type="term" value="F:carbon-sulfur lyase activity"/>
    <property type="evidence" value="ECO:0007669"/>
    <property type="project" value="InterPro"/>
</dbReference>
<evidence type="ECO:0000256" key="4">
    <source>
        <dbReference type="ARBA" id="ARBA00023239"/>
    </source>
</evidence>
<dbReference type="InterPro" id="IPR006913">
    <property type="entry name" value="CENP-V/GFA"/>
</dbReference>
<evidence type="ECO:0000256" key="2">
    <source>
        <dbReference type="ARBA" id="ARBA00022723"/>
    </source>
</evidence>
<accession>A0A1A9F2Z2</accession>
<dbReference type="RefSeq" id="WP_067385657.1">
    <property type="nucleotide sequence ID" value="NZ_CP015839.1"/>
</dbReference>